<evidence type="ECO:0000256" key="1">
    <source>
        <dbReference type="ARBA" id="ARBA00023002"/>
    </source>
</evidence>
<dbReference type="EMBL" id="JBHRWO010000020">
    <property type="protein sequence ID" value="MFC3494703.1"/>
    <property type="molecule type" value="Genomic_DNA"/>
</dbReference>
<dbReference type="InterPro" id="IPR000891">
    <property type="entry name" value="PYR_CT"/>
</dbReference>
<dbReference type="InterPro" id="IPR044151">
    <property type="entry name" value="ALDH_KGSADH"/>
</dbReference>
<dbReference type="InterPro" id="IPR016162">
    <property type="entry name" value="Ald_DH_N"/>
</dbReference>
<dbReference type="Gene3D" id="3.40.605.10">
    <property type="entry name" value="Aldehyde Dehydrogenase, Chain A, domain 1"/>
    <property type="match status" value="1"/>
</dbReference>
<dbReference type="InterPro" id="IPR015590">
    <property type="entry name" value="Aldehyde_DH_dom"/>
</dbReference>
<dbReference type="Pfam" id="PF00171">
    <property type="entry name" value="Aldedh"/>
    <property type="match status" value="1"/>
</dbReference>
<reference evidence="4" key="1">
    <citation type="journal article" date="2019" name="Int. J. Syst. Evol. Microbiol.">
        <title>The Global Catalogue of Microorganisms (GCM) 10K type strain sequencing project: providing services to taxonomists for standard genome sequencing and annotation.</title>
        <authorList>
            <consortium name="The Broad Institute Genomics Platform"/>
            <consortium name="The Broad Institute Genome Sequencing Center for Infectious Disease"/>
            <person name="Wu L."/>
            <person name="Ma J."/>
        </authorList>
    </citation>
    <scope>NUCLEOTIDE SEQUENCE [LARGE SCALE GENOMIC DNA]</scope>
    <source>
        <strain evidence="4">CGMCC 4.7396</strain>
    </source>
</reference>
<dbReference type="Proteomes" id="UP001595712">
    <property type="component" value="Unassembled WGS sequence"/>
</dbReference>
<dbReference type="Gene3D" id="3.40.309.10">
    <property type="entry name" value="Aldehyde Dehydrogenase, Chain A, domain 2"/>
    <property type="match status" value="1"/>
</dbReference>
<dbReference type="PANTHER" id="PTHR43353">
    <property type="entry name" value="SUCCINATE-SEMIALDEHYDE DEHYDROGENASE, MITOCHONDRIAL"/>
    <property type="match status" value="1"/>
</dbReference>
<keyword evidence="1" id="KW-0560">Oxidoreductase</keyword>
<evidence type="ECO:0000313" key="3">
    <source>
        <dbReference type="EMBL" id="MFC3494703.1"/>
    </source>
</evidence>
<accession>A0ABV7Q5S4</accession>
<dbReference type="InterPro" id="IPR050740">
    <property type="entry name" value="Aldehyde_DH_Superfamily"/>
</dbReference>
<dbReference type="RefSeq" id="WP_387978685.1">
    <property type="nucleotide sequence ID" value="NZ_JBHRWO010000020.1"/>
</dbReference>
<keyword evidence="4" id="KW-1185">Reference proteome</keyword>
<evidence type="ECO:0000259" key="2">
    <source>
        <dbReference type="PROSITE" id="PS50991"/>
    </source>
</evidence>
<proteinExistence type="predicted"/>
<protein>
    <submittedName>
        <fullName evidence="3">Aldehyde dehydrogenase (NADP(+))</fullName>
    </submittedName>
</protein>
<dbReference type="CDD" id="cd07129">
    <property type="entry name" value="ALDH_KGSADH"/>
    <property type="match status" value="1"/>
</dbReference>
<feature type="domain" description="Pyruvate carboxyltransferase" evidence="2">
    <location>
        <begin position="1"/>
        <end position="111"/>
    </location>
</feature>
<comment type="caution">
    <text evidence="3">The sequence shown here is derived from an EMBL/GenBank/DDBJ whole genome shotgun (WGS) entry which is preliminary data.</text>
</comment>
<dbReference type="InterPro" id="IPR016163">
    <property type="entry name" value="Ald_DH_C"/>
</dbReference>
<sequence length="507" mass="51842">MADTLRSVNPTTGAAFGDPIAETTPEAVAQAAAAARAAAPGLAAMRPHDRGDLMRAVAAALTGHEDAIIALADAESGLGEARLRGELARTTGQFELYAAYAETGAVLDVVIDHAAPRATPPRPDLRRWNTPLGPVAVYAASNFPLAFGVAGTDTAAALAAGCPVVAKAHASQPATAVLLGAIITEALEKRGADPRVFAVVGGFQAGLDLIRDPNIKAGAFTGSIAGGRALAEEAAGRPEPIPFYGELGSLNPVVVTPEAVAQRGPALVEEFAASMTLGAGQFCTKPGLLFLPEGHGLDEALAEAVRAKQVHPMLNGRIREAYAAEAARLASHPQARFAVEPSEAEGGFAVTPGLIEAPASAIDGDDALLHECFGPTALVLTYADAAELERVLPQLPGGLTATVQLATSTDPIAQTALPLLAERSGRVLVNGWPTGVAVTHAQHHGGPWPATTNARYSSVGTGAAARFVRPVAYQSTPEPLLPEALHDDNPLGVQRRVDGVLEPAAGA</sequence>
<dbReference type="InterPro" id="IPR016161">
    <property type="entry name" value="Ald_DH/histidinol_DH"/>
</dbReference>
<dbReference type="SUPFAM" id="SSF53720">
    <property type="entry name" value="ALDH-like"/>
    <property type="match status" value="1"/>
</dbReference>
<dbReference type="PROSITE" id="PS50991">
    <property type="entry name" value="PYR_CT"/>
    <property type="match status" value="1"/>
</dbReference>
<organism evidence="3 4">
    <name type="scientific">Glycomyces rhizosphaerae</name>
    <dbReference type="NCBI Taxonomy" id="2054422"/>
    <lineage>
        <taxon>Bacteria</taxon>
        <taxon>Bacillati</taxon>
        <taxon>Actinomycetota</taxon>
        <taxon>Actinomycetes</taxon>
        <taxon>Glycomycetales</taxon>
        <taxon>Glycomycetaceae</taxon>
        <taxon>Glycomyces</taxon>
    </lineage>
</organism>
<name>A0ABV7Q5S4_9ACTN</name>
<gene>
    <name evidence="3" type="ORF">ACFO8M_19640</name>
</gene>
<dbReference type="PANTHER" id="PTHR43353:SF3">
    <property type="entry name" value="ALDEHYDE DEHYDROGENASE-RELATED"/>
    <property type="match status" value="1"/>
</dbReference>
<evidence type="ECO:0000313" key="4">
    <source>
        <dbReference type="Proteomes" id="UP001595712"/>
    </source>
</evidence>